<dbReference type="Proteomes" id="UP001443914">
    <property type="component" value="Unassembled WGS sequence"/>
</dbReference>
<name>A0AAW1GR73_SAPOF</name>
<keyword evidence="3" id="KW-1185">Reference proteome</keyword>
<feature type="region of interest" description="Disordered" evidence="1">
    <location>
        <begin position="56"/>
        <end position="98"/>
    </location>
</feature>
<dbReference type="AlphaFoldDB" id="A0AAW1GR73"/>
<reference evidence="2" key="1">
    <citation type="submission" date="2024-03" db="EMBL/GenBank/DDBJ databases">
        <title>WGS assembly of Saponaria officinalis var. Norfolk2.</title>
        <authorList>
            <person name="Jenkins J."/>
            <person name="Shu S."/>
            <person name="Grimwood J."/>
            <person name="Barry K."/>
            <person name="Goodstein D."/>
            <person name="Schmutz J."/>
            <person name="Leebens-Mack J."/>
            <person name="Osbourn A."/>
        </authorList>
    </citation>
    <scope>NUCLEOTIDE SEQUENCE [LARGE SCALE GENOMIC DNA]</scope>
    <source>
        <strain evidence="2">JIC</strain>
    </source>
</reference>
<evidence type="ECO:0000313" key="2">
    <source>
        <dbReference type="EMBL" id="KAK9666432.1"/>
    </source>
</evidence>
<sequence>MKSRYESGAQKRNKKKREEELTKSLANSMFRYIKKPKSNETYEDFGIDNGVRIENEYYETSEKGEDDENMNENEEEEANDNRVHKDVEHDSSVDTLDELDPANWGNIDRKLRDFLVGKGPLARPSEDYIFPKNNYGRHFLWNFLCFNNFVVLFI</sequence>
<feature type="compositionally biased region" description="Acidic residues" evidence="1">
    <location>
        <begin position="64"/>
        <end position="78"/>
    </location>
</feature>
<proteinExistence type="predicted"/>
<organism evidence="2 3">
    <name type="scientific">Saponaria officinalis</name>
    <name type="common">Common soapwort</name>
    <name type="synonym">Lychnis saponaria</name>
    <dbReference type="NCBI Taxonomy" id="3572"/>
    <lineage>
        <taxon>Eukaryota</taxon>
        <taxon>Viridiplantae</taxon>
        <taxon>Streptophyta</taxon>
        <taxon>Embryophyta</taxon>
        <taxon>Tracheophyta</taxon>
        <taxon>Spermatophyta</taxon>
        <taxon>Magnoliopsida</taxon>
        <taxon>eudicotyledons</taxon>
        <taxon>Gunneridae</taxon>
        <taxon>Pentapetalae</taxon>
        <taxon>Caryophyllales</taxon>
        <taxon>Caryophyllaceae</taxon>
        <taxon>Caryophylleae</taxon>
        <taxon>Saponaria</taxon>
    </lineage>
</organism>
<evidence type="ECO:0000256" key="1">
    <source>
        <dbReference type="SAM" id="MobiDB-lite"/>
    </source>
</evidence>
<evidence type="ECO:0000313" key="3">
    <source>
        <dbReference type="Proteomes" id="UP001443914"/>
    </source>
</evidence>
<gene>
    <name evidence="2" type="ORF">RND81_14G184500</name>
</gene>
<protein>
    <submittedName>
        <fullName evidence="2">Uncharacterized protein</fullName>
    </submittedName>
</protein>
<dbReference type="EMBL" id="JBDFQZ010000014">
    <property type="protein sequence ID" value="KAK9666432.1"/>
    <property type="molecule type" value="Genomic_DNA"/>
</dbReference>
<comment type="caution">
    <text evidence="2">The sequence shown here is derived from an EMBL/GenBank/DDBJ whole genome shotgun (WGS) entry which is preliminary data.</text>
</comment>
<feature type="compositionally biased region" description="Basic and acidic residues" evidence="1">
    <location>
        <begin position="79"/>
        <end position="92"/>
    </location>
</feature>
<feature type="region of interest" description="Disordered" evidence="1">
    <location>
        <begin position="1"/>
        <end position="20"/>
    </location>
</feature>
<accession>A0AAW1GR73</accession>